<keyword evidence="2" id="KW-1185">Reference proteome</keyword>
<evidence type="ECO:0008006" key="3">
    <source>
        <dbReference type="Google" id="ProtNLM"/>
    </source>
</evidence>
<evidence type="ECO:0000313" key="2">
    <source>
        <dbReference type="Proteomes" id="UP000481030"/>
    </source>
</evidence>
<proteinExistence type="predicted"/>
<protein>
    <recommendedName>
        <fullName evidence="3">Phage tail protein</fullName>
    </recommendedName>
</protein>
<dbReference type="RefSeq" id="WP_151537229.1">
    <property type="nucleotide sequence ID" value="NZ_WBOS01000022.1"/>
</dbReference>
<dbReference type="AlphaFoldDB" id="A0A6L3V0G2"/>
<organism evidence="1 2">
    <name type="scientific">Cytobacillus depressus</name>
    <dbReference type="NCBI Taxonomy" id="1602942"/>
    <lineage>
        <taxon>Bacteria</taxon>
        <taxon>Bacillati</taxon>
        <taxon>Bacillota</taxon>
        <taxon>Bacilli</taxon>
        <taxon>Bacillales</taxon>
        <taxon>Bacillaceae</taxon>
        <taxon>Cytobacillus</taxon>
    </lineage>
</organism>
<sequence length="278" mass="30184">MGDIYKVNSDRIVGGPGRLVFKPYDGTYPDTISDVMDTASPYSLEDGWQDLGATNDGIATSRSFDTEEFEVDQVVGAVDTDITSWEHTLETNLAENTVENRKLALIGGTIIESSPVLGTSTSLTGDIALNATILKVASGSGFAEGGFIGITEESKSETKKIARINGNTIYLTSPLENAFTTTATVSPITELGYKRIGYGTVQDVPFHTFALISQKKDGSLYMCVIRKAKVSGEDKEQTYSKEKRLLPLQLSAFPVDNVAQEENVYYEIEQIVSTTSFP</sequence>
<accession>A0A6L3V0G2</accession>
<evidence type="ECO:0000313" key="1">
    <source>
        <dbReference type="EMBL" id="KAB2328931.1"/>
    </source>
</evidence>
<name>A0A6L3V0G2_9BACI</name>
<reference evidence="1 2" key="1">
    <citation type="journal article" date="2016" name="Antonie Van Leeuwenhoek">
        <title>Bacillus depressus sp. nov., isolated from soil of a sunflower field.</title>
        <authorList>
            <person name="Wei X."/>
            <person name="Xin D."/>
            <person name="Xin Y."/>
            <person name="Zhang H."/>
            <person name="Wang T."/>
            <person name="Zhang J."/>
        </authorList>
    </citation>
    <scope>NUCLEOTIDE SEQUENCE [LARGE SCALE GENOMIC DNA]</scope>
    <source>
        <strain evidence="1 2">BZ1</strain>
    </source>
</reference>
<dbReference type="EMBL" id="WBOS01000022">
    <property type="protein sequence ID" value="KAB2328931.1"/>
    <property type="molecule type" value="Genomic_DNA"/>
</dbReference>
<gene>
    <name evidence="1" type="ORF">F7731_23545</name>
</gene>
<comment type="caution">
    <text evidence="1">The sequence shown here is derived from an EMBL/GenBank/DDBJ whole genome shotgun (WGS) entry which is preliminary data.</text>
</comment>
<dbReference type="Proteomes" id="UP000481030">
    <property type="component" value="Unassembled WGS sequence"/>
</dbReference>
<dbReference type="OrthoDB" id="2964671at2"/>